<reference evidence="2 3" key="1">
    <citation type="submission" date="2020-12" db="EMBL/GenBank/DDBJ databases">
        <title>Concerted genomic and epigenomic changes stabilize Arabidopsis allopolyploids.</title>
        <authorList>
            <person name="Chen Z."/>
        </authorList>
    </citation>
    <scope>NUCLEOTIDE SEQUENCE [LARGE SCALE GENOMIC DNA]</scope>
    <source>
        <strain evidence="2">Allo738</strain>
        <tissue evidence="2">Leaf</tissue>
    </source>
</reference>
<evidence type="ECO:0000313" key="3">
    <source>
        <dbReference type="Proteomes" id="UP000694240"/>
    </source>
</evidence>
<protein>
    <recommendedName>
        <fullName evidence="1">DUF4283 domain-containing protein</fullName>
    </recommendedName>
</protein>
<dbReference type="EMBL" id="JAEFBK010000006">
    <property type="protein sequence ID" value="KAG7594050.1"/>
    <property type="molecule type" value="Genomic_DNA"/>
</dbReference>
<dbReference type="AlphaFoldDB" id="A0A8T2C6R8"/>
<name>A0A8T2C6R8_9BRAS</name>
<evidence type="ECO:0000259" key="1">
    <source>
        <dbReference type="Pfam" id="PF14111"/>
    </source>
</evidence>
<dbReference type="Pfam" id="PF14111">
    <property type="entry name" value="DUF4283"/>
    <property type="match status" value="1"/>
</dbReference>
<dbReference type="InterPro" id="IPR025558">
    <property type="entry name" value="DUF4283"/>
</dbReference>
<feature type="domain" description="DUF4283" evidence="1">
    <location>
        <begin position="31"/>
        <end position="96"/>
    </location>
</feature>
<evidence type="ECO:0000313" key="2">
    <source>
        <dbReference type="EMBL" id="KAG7594050.1"/>
    </source>
</evidence>
<comment type="caution">
    <text evidence="2">The sequence shown here is derived from an EMBL/GenBank/DDBJ whole genome shotgun (WGS) entry which is preliminary data.</text>
</comment>
<accession>A0A8T2C6R8</accession>
<keyword evidence="3" id="KW-1185">Reference proteome</keyword>
<organism evidence="2 3">
    <name type="scientific">Arabidopsis thaliana x Arabidopsis arenosa</name>
    <dbReference type="NCBI Taxonomy" id="1240361"/>
    <lineage>
        <taxon>Eukaryota</taxon>
        <taxon>Viridiplantae</taxon>
        <taxon>Streptophyta</taxon>
        <taxon>Embryophyta</taxon>
        <taxon>Tracheophyta</taxon>
        <taxon>Spermatophyta</taxon>
        <taxon>Magnoliopsida</taxon>
        <taxon>eudicotyledons</taxon>
        <taxon>Gunneridae</taxon>
        <taxon>Pentapetalae</taxon>
        <taxon>rosids</taxon>
        <taxon>malvids</taxon>
        <taxon>Brassicales</taxon>
        <taxon>Brassicaceae</taxon>
        <taxon>Camelineae</taxon>
        <taxon>Arabidopsis</taxon>
    </lineage>
</organism>
<proteinExistence type="predicted"/>
<dbReference type="Proteomes" id="UP000694240">
    <property type="component" value="Chromosome 6"/>
</dbReference>
<sequence length="148" mass="16741">MAQLAMNKGKAAMVRTETVKISGSLLSQRIQQFSLTLIGRLMNHSIQRMDSLVANMPKIWKMEDKVIGADLGKDIFQFNFQSEEDLQGLGALRAYYIKYLSLSYQFLGESLWSSYAFIGRSNINGCGEEGWSDSRNRRGLGKHADYCK</sequence>
<gene>
    <name evidence="2" type="ORF">ISN45_Aa01g028290</name>
</gene>